<sequence>MAVTVHDYLVAPSDATTEGRSRTTLPEIFAAAADAHGDAPAVVGCGEPRSWSQWRAESQDLAAGLQGRGIGVGDVVAVHLPNCWEFVVTHTAVAEVGAVLLPLHLTYGERELLTLMRRAGARVLVLPAGYRQVDGVALGRRLLARLDALELVLVVGEARPTALAEGGPARRDAHMAWYDALVDEHRLTSPRRVELTAELPLALLPSSGTTSNRPKLCLHSHGTLLSNAATVALDGGASEGDTIVSASPFTHLFGLLSVHLALLTGSRQGLLPQWDAGAFRALADRTEASVLFAVPAQLRDLVATLRGDPATGKLRLREVRTGGAAVPGPLVADLRRVTGASVVVQWGMSELGAGTVTRPDDPPEVAVGSIGRPLSGCDARVVDDTGAVRPDGTVGELQYRGPHLFLGYLGDPERTREAFTADGWLRTGDRARRNADGTFTYQGRDAEVINVGGVKVSASDIETMLSDLPQFSGLAVTARSDARLGQYPCLVAALRPGAAIGLEEVRAHLAGKGAAEFQQPLELLLVDEIPLTPTGKIARGRLAELLARPSETGTRRRADPAALRGPESLHAARELIRQEVTRVLPADAAGDPAPDRTFRESGVGSLAAVRLAVNLSEATGLALSTTVAFDHPTPGELARHLTDLATGRRPQQETGGEEPHPAPEPDSRDPVVISGIGCRFPGDVRSAEDLWQLLVDGRETVGPFPADRGWDLDRLRHPDPAHPGRSSTRYGHFLAGAAEFDARFFGISPREALAMDPQQRLLLETSWEALEGAGIDPTALRGSDTAVFLGLMAPDYAPRLTEAPERFDGLLLTGNAASVASGRIAYTLGLTGPALTVDTACSSSLVAVHLAVQALRRGECTLALAGGATVMATPASFVDFSRQGALAPDGRCKAFAASADGAAWAEGAGVLVLERLSRARRNGHPVLAVIAGSAVNQDGASNGLTAPSGLAQQRVIRQALADAELTPSQVDAVEAHGTGTPLGDRIEAEALYAVHGGDRAEGRPLWLGSVKSNIGHTQAAAGVVGIIKTVQALRHGLLPRTLHTDLVSPPVVGEAGGVRLLLTPQPWPRSGRIRRAGVSAFGISGTNAHVILEEAALEQPVPIVASAMDEEQASGDQALPWVLSARSAPALREMALRLVPIAESADVFQAGRALVTSRPSFEHRAVVVARQRAELVAGLRGVADGTLPAHAVGGLARPEGGGTVFVFPGHGSQWEGMAADLLTESEVFERSLAACEEALAPHIDWSVRGVLRRESGQPPLSRVDVAQTSLFAVMVALSAVWQSLGVRPDAVVGHSQGEIAAACVSGALSLADAAKVVARRAAAVRELPAGRMAAVARSRDDVSGHLGAGQGRLWLAADNGPHSTVISGDPGAIGALLDELGDRGVRATGLAVDYASHSAHVDSLRDHLSKALDGLEPRPAQMRFYSSVEPGPLDTTRLTSDYWYRNLRSPVEFHRAVRALLEDGFSHFIEVSPHPVLTYPVLETAESAGRPVCVVGSLRRGEGDQRRFLLSAAEAFGNGVPVVWKNVFAGREARHVELPRYPFRRERYWLPTGAAAAQPLRPPEQTSGAATARRVADEMPLPDSVSALLTLIRDHTAVVLGFHDGGQIGSDTAFAEMGTGSLAAVELRARLARALGLPLPSTVVLDHRTPRALTEHLWRLLRDKAHPEPGRRPPREAPDTLDALYRQACLIGEGRTAVELISAAARLRRTFGPESAPQNAPRAVRLGPAGGSPLLLCFPSLLPASGPHEYAPLAEALNGDHEVLVLPQPGFAEDELLPRDIEALTAAHAAAVGRYAGEVPFLLCGHSSGGLIAHAVATRLEEQGRSASGLVLLDTWWPDRTFQDDVLPRVLAIAAVRQQAFTAHGIPVHRLTATGGHLRVLAGWQPAPVSTSTLLLRARQTVPEFAEDDRWARPWQLPHTERAVPGDHFTMLDTHASALADAVRTWWAEIADAP</sequence>
<organism evidence="11 12">
    <name type="scientific">Streptantibioticus ferralitis</name>
    <dbReference type="NCBI Taxonomy" id="236510"/>
    <lineage>
        <taxon>Bacteria</taxon>
        <taxon>Bacillati</taxon>
        <taxon>Actinomycetota</taxon>
        <taxon>Actinomycetes</taxon>
        <taxon>Kitasatosporales</taxon>
        <taxon>Streptomycetaceae</taxon>
        <taxon>Streptantibioticus</taxon>
    </lineage>
</organism>
<feature type="compositionally biased region" description="Basic and acidic residues" evidence="8">
    <location>
        <begin position="657"/>
        <end position="669"/>
    </location>
</feature>
<proteinExistence type="predicted"/>
<dbReference type="EMBL" id="JARHTQ010000007">
    <property type="protein sequence ID" value="MDF2256831.1"/>
    <property type="molecule type" value="Genomic_DNA"/>
</dbReference>
<dbReference type="Gene3D" id="3.30.300.30">
    <property type="match status" value="1"/>
</dbReference>
<dbReference type="PROSITE" id="PS00606">
    <property type="entry name" value="KS3_1"/>
    <property type="match status" value="1"/>
</dbReference>
<dbReference type="Gene3D" id="1.10.1200.10">
    <property type="entry name" value="ACP-like"/>
    <property type="match status" value="2"/>
</dbReference>
<feature type="domain" description="Ketosynthase family 3 (KS3)" evidence="10">
    <location>
        <begin position="668"/>
        <end position="1094"/>
    </location>
</feature>
<dbReference type="InterPro" id="IPR020841">
    <property type="entry name" value="PKS_Beta-ketoAc_synthase_dom"/>
</dbReference>
<dbReference type="InterPro" id="IPR029058">
    <property type="entry name" value="AB_hydrolase_fold"/>
</dbReference>
<dbReference type="Proteomes" id="UP001220022">
    <property type="component" value="Unassembled WGS sequence"/>
</dbReference>
<dbReference type="InterPro" id="IPR016035">
    <property type="entry name" value="Acyl_Trfase/lysoPLipase"/>
</dbReference>
<dbReference type="Gene3D" id="3.40.50.1820">
    <property type="entry name" value="alpha/beta hydrolase"/>
    <property type="match status" value="1"/>
</dbReference>
<dbReference type="InterPro" id="IPR020802">
    <property type="entry name" value="TesA-like"/>
</dbReference>
<dbReference type="Gene3D" id="3.40.50.12780">
    <property type="entry name" value="N-terminal domain of ligase-like"/>
    <property type="match status" value="1"/>
</dbReference>
<comment type="cofactor">
    <cofactor evidence="1">
        <name>pantetheine 4'-phosphate</name>
        <dbReference type="ChEBI" id="CHEBI:47942"/>
    </cofactor>
</comment>
<dbReference type="InterPro" id="IPR014031">
    <property type="entry name" value="Ketoacyl_synth_C"/>
</dbReference>
<dbReference type="InterPro" id="IPR018201">
    <property type="entry name" value="Ketoacyl_synth_AS"/>
</dbReference>
<name>A0ABT5YZU4_9ACTN</name>
<dbReference type="InterPro" id="IPR050091">
    <property type="entry name" value="PKS_NRPS_Biosynth_Enz"/>
</dbReference>
<dbReference type="InterPro" id="IPR020806">
    <property type="entry name" value="PKS_PP-bd"/>
</dbReference>
<dbReference type="Gene3D" id="3.40.47.10">
    <property type="match status" value="1"/>
</dbReference>
<dbReference type="Pfam" id="PF02801">
    <property type="entry name" value="Ketoacyl-synt_C"/>
    <property type="match status" value="1"/>
</dbReference>
<dbReference type="InterPro" id="IPR045851">
    <property type="entry name" value="AMP-bd_C_sf"/>
</dbReference>
<evidence type="ECO:0000256" key="7">
    <source>
        <dbReference type="ARBA" id="ARBA00023315"/>
    </source>
</evidence>
<dbReference type="Pfam" id="PF00501">
    <property type="entry name" value="AMP-binding"/>
    <property type="match status" value="1"/>
</dbReference>
<dbReference type="SMART" id="SM00825">
    <property type="entry name" value="PKS_KS"/>
    <property type="match status" value="1"/>
</dbReference>
<evidence type="ECO:0000256" key="2">
    <source>
        <dbReference type="ARBA" id="ARBA00022450"/>
    </source>
</evidence>
<dbReference type="RefSeq" id="WP_275813709.1">
    <property type="nucleotide sequence ID" value="NZ_BAAANM010000001.1"/>
</dbReference>
<keyword evidence="4" id="KW-0808">Transferase</keyword>
<keyword evidence="3" id="KW-0597">Phosphoprotein</keyword>
<dbReference type="SMART" id="SM00824">
    <property type="entry name" value="PKS_TE"/>
    <property type="match status" value="1"/>
</dbReference>
<dbReference type="InterPro" id="IPR001031">
    <property type="entry name" value="Thioesterase"/>
</dbReference>
<evidence type="ECO:0000256" key="5">
    <source>
        <dbReference type="ARBA" id="ARBA00023194"/>
    </source>
</evidence>
<feature type="domain" description="Carrier" evidence="9">
    <location>
        <begin position="567"/>
        <end position="645"/>
    </location>
</feature>
<evidence type="ECO:0000259" key="9">
    <source>
        <dbReference type="PROSITE" id="PS50075"/>
    </source>
</evidence>
<evidence type="ECO:0000259" key="10">
    <source>
        <dbReference type="PROSITE" id="PS52004"/>
    </source>
</evidence>
<dbReference type="Gene3D" id="3.30.70.3290">
    <property type="match status" value="1"/>
</dbReference>
<dbReference type="PROSITE" id="PS52004">
    <property type="entry name" value="KS3_2"/>
    <property type="match status" value="1"/>
</dbReference>
<dbReference type="Pfam" id="PF13193">
    <property type="entry name" value="AMP-binding_C"/>
    <property type="match status" value="1"/>
</dbReference>
<dbReference type="Pfam" id="PF00698">
    <property type="entry name" value="Acyl_transf_1"/>
    <property type="match status" value="1"/>
</dbReference>
<dbReference type="SUPFAM" id="SSF53474">
    <property type="entry name" value="alpha/beta-Hydrolases"/>
    <property type="match status" value="1"/>
</dbReference>
<dbReference type="SUPFAM" id="SSF47336">
    <property type="entry name" value="ACP-like"/>
    <property type="match status" value="2"/>
</dbReference>
<dbReference type="SUPFAM" id="SSF53901">
    <property type="entry name" value="Thiolase-like"/>
    <property type="match status" value="1"/>
</dbReference>
<dbReference type="InterPro" id="IPR014030">
    <property type="entry name" value="Ketoacyl_synth_N"/>
</dbReference>
<feature type="region of interest" description="Disordered" evidence="8">
    <location>
        <begin position="648"/>
        <end position="670"/>
    </location>
</feature>
<dbReference type="InterPro" id="IPR016039">
    <property type="entry name" value="Thiolase-like"/>
</dbReference>
<keyword evidence="7" id="KW-0012">Acyltransferase</keyword>
<keyword evidence="12" id="KW-1185">Reference proteome</keyword>
<dbReference type="InterPro" id="IPR036736">
    <property type="entry name" value="ACP-like_sf"/>
</dbReference>
<dbReference type="PANTHER" id="PTHR43775">
    <property type="entry name" value="FATTY ACID SYNTHASE"/>
    <property type="match status" value="1"/>
</dbReference>
<dbReference type="Pfam" id="PF00109">
    <property type="entry name" value="ketoacyl-synt"/>
    <property type="match status" value="1"/>
</dbReference>
<dbReference type="InterPro" id="IPR009081">
    <property type="entry name" value="PP-bd_ACP"/>
</dbReference>
<gene>
    <name evidence="11" type="ORF">P2L57_14210</name>
</gene>
<evidence type="ECO:0000256" key="4">
    <source>
        <dbReference type="ARBA" id="ARBA00022679"/>
    </source>
</evidence>
<keyword evidence="6" id="KW-0511">Multifunctional enzyme</keyword>
<evidence type="ECO:0000256" key="1">
    <source>
        <dbReference type="ARBA" id="ARBA00001957"/>
    </source>
</evidence>
<dbReference type="SUPFAM" id="SSF55048">
    <property type="entry name" value="Probable ACP-binding domain of malonyl-CoA ACP transacylase"/>
    <property type="match status" value="1"/>
</dbReference>
<dbReference type="InterPro" id="IPR000873">
    <property type="entry name" value="AMP-dep_synth/lig_dom"/>
</dbReference>
<dbReference type="Gene3D" id="3.40.366.10">
    <property type="entry name" value="Malonyl-Coenzyme A Acyl Carrier Protein, domain 2"/>
    <property type="match status" value="1"/>
</dbReference>
<dbReference type="InterPro" id="IPR014043">
    <property type="entry name" value="Acyl_transferase_dom"/>
</dbReference>
<dbReference type="Pfam" id="PF00975">
    <property type="entry name" value="Thioesterase"/>
    <property type="match status" value="1"/>
</dbReference>
<dbReference type="InterPro" id="IPR001227">
    <property type="entry name" value="Ac_transferase_dom_sf"/>
</dbReference>
<comment type="caution">
    <text evidence="11">The sequence shown here is derived from an EMBL/GenBank/DDBJ whole genome shotgun (WGS) entry which is preliminary data.</text>
</comment>
<reference evidence="11 12" key="1">
    <citation type="submission" date="2023-03" db="EMBL/GenBank/DDBJ databases">
        <title>Draft genome sequence of type strain Streptomyces ferralitis JCM 14344.</title>
        <authorList>
            <person name="Klaysubun C."/>
            <person name="Duangmal K."/>
        </authorList>
    </citation>
    <scope>NUCLEOTIDE SEQUENCE [LARGE SCALE GENOMIC DNA]</scope>
    <source>
        <strain evidence="11 12">JCM 14344</strain>
    </source>
</reference>
<dbReference type="SMART" id="SM01294">
    <property type="entry name" value="PKS_PP_betabranch"/>
    <property type="match status" value="1"/>
</dbReference>
<keyword evidence="2" id="KW-0596">Phosphopantetheine</keyword>
<dbReference type="SMART" id="SM00827">
    <property type="entry name" value="PKS_AT"/>
    <property type="match status" value="1"/>
</dbReference>
<accession>A0ABT5YZU4</accession>
<dbReference type="SMART" id="SM00823">
    <property type="entry name" value="PKS_PP"/>
    <property type="match status" value="2"/>
</dbReference>
<evidence type="ECO:0000313" key="11">
    <source>
        <dbReference type="EMBL" id="MDF2256831.1"/>
    </source>
</evidence>
<evidence type="ECO:0000256" key="6">
    <source>
        <dbReference type="ARBA" id="ARBA00023268"/>
    </source>
</evidence>
<dbReference type="Pfam" id="PF16197">
    <property type="entry name" value="KAsynt_C_assoc"/>
    <property type="match status" value="1"/>
</dbReference>
<dbReference type="InterPro" id="IPR032821">
    <property type="entry name" value="PKS_assoc"/>
</dbReference>
<dbReference type="InterPro" id="IPR016036">
    <property type="entry name" value="Malonyl_transacylase_ACP-bd"/>
</dbReference>
<dbReference type="SUPFAM" id="SSF52151">
    <property type="entry name" value="FabD/lysophospholipase-like"/>
    <property type="match status" value="1"/>
</dbReference>
<dbReference type="SUPFAM" id="SSF56801">
    <property type="entry name" value="Acetyl-CoA synthetase-like"/>
    <property type="match status" value="1"/>
</dbReference>
<feature type="domain" description="Carrier" evidence="9">
    <location>
        <begin position="1586"/>
        <end position="1661"/>
    </location>
</feature>
<dbReference type="PANTHER" id="PTHR43775:SF51">
    <property type="entry name" value="INACTIVE PHENOLPHTHIOCEROL SYNTHESIS POLYKETIDE SYNTHASE TYPE I PKS1-RELATED"/>
    <property type="match status" value="1"/>
</dbReference>
<dbReference type="CDD" id="cd00833">
    <property type="entry name" value="PKS"/>
    <property type="match status" value="1"/>
</dbReference>
<dbReference type="Pfam" id="PF00550">
    <property type="entry name" value="PP-binding"/>
    <property type="match status" value="2"/>
</dbReference>
<evidence type="ECO:0000256" key="8">
    <source>
        <dbReference type="SAM" id="MobiDB-lite"/>
    </source>
</evidence>
<evidence type="ECO:0000313" key="12">
    <source>
        <dbReference type="Proteomes" id="UP001220022"/>
    </source>
</evidence>
<evidence type="ECO:0000256" key="3">
    <source>
        <dbReference type="ARBA" id="ARBA00022553"/>
    </source>
</evidence>
<dbReference type="PROSITE" id="PS50075">
    <property type="entry name" value="CARRIER"/>
    <property type="match status" value="2"/>
</dbReference>
<protein>
    <submittedName>
        <fullName evidence="11">Beta-ketoacyl synthase N-terminal-like domain-containing protein</fullName>
    </submittedName>
</protein>
<dbReference type="InterPro" id="IPR025110">
    <property type="entry name" value="AMP-bd_C"/>
</dbReference>
<keyword evidence="5" id="KW-0045">Antibiotic biosynthesis</keyword>
<dbReference type="InterPro" id="IPR042099">
    <property type="entry name" value="ANL_N_sf"/>
</dbReference>